<protein>
    <recommendedName>
        <fullName evidence="1">site-specific DNA-methyltransferase (adenine-specific)</fullName>
        <ecNumber evidence="1">2.1.1.72</ecNumber>
    </recommendedName>
</protein>
<dbReference type="Gene3D" id="3.40.50.150">
    <property type="entry name" value="Vaccinia Virus protein VP39"/>
    <property type="match status" value="1"/>
</dbReference>
<keyword evidence="4" id="KW-0949">S-adenosyl-L-methionine</keyword>
<dbReference type="InterPro" id="IPR050953">
    <property type="entry name" value="N4_N6_ade-DNA_methylase"/>
</dbReference>
<evidence type="ECO:0000259" key="6">
    <source>
        <dbReference type="Pfam" id="PF07669"/>
    </source>
</evidence>
<dbReference type="InterPro" id="IPR029063">
    <property type="entry name" value="SAM-dependent_MTases_sf"/>
</dbReference>
<organism evidence="8 9">
    <name type="scientific">Methanoculleus chikugoensis</name>
    <dbReference type="NCBI Taxonomy" id="118126"/>
    <lineage>
        <taxon>Archaea</taxon>
        <taxon>Methanobacteriati</taxon>
        <taxon>Methanobacteriota</taxon>
        <taxon>Stenosarchaea group</taxon>
        <taxon>Methanomicrobia</taxon>
        <taxon>Methanomicrobiales</taxon>
        <taxon>Methanomicrobiaceae</taxon>
        <taxon>Methanoculleus</taxon>
    </lineage>
</organism>
<dbReference type="InterPro" id="IPR002052">
    <property type="entry name" value="DNA_methylase_N6_adenine_CS"/>
</dbReference>
<dbReference type="Pfam" id="PF07669">
    <property type="entry name" value="Eco57I"/>
    <property type="match status" value="1"/>
</dbReference>
<dbReference type="AlphaFoldDB" id="A0A1M4MHK5"/>
<keyword evidence="2 8" id="KW-0489">Methyltransferase</keyword>
<evidence type="ECO:0000256" key="5">
    <source>
        <dbReference type="ARBA" id="ARBA00047942"/>
    </source>
</evidence>
<evidence type="ECO:0000256" key="3">
    <source>
        <dbReference type="ARBA" id="ARBA00022679"/>
    </source>
</evidence>
<sequence length="1066" mass="123378">MSFGEDIPVFLLETTSLAPSFIRSATNTLDHQYLRFMVIFTIDYSEILFVYPKTVKDEKGKRKLKITKLILKKEDLHYTEIRTLARLSYQKNATWRAVWHRWGEAFTVESVAGQFFEDYKRLFFRVRERVSDQGFSRQESHEFALQLLNRVMFIYFIAEKGWLKQPHFVKWLWASYTSENRFGTDTFYRDRLSQVFFKAFNNKSSEITGFSDDVSRLLLTVPHLNGGLFTEKDTDRMGATVSDEMFNEVLTFFEKYKFTIREADPLDEEVAVDPRMIGYVYESLANVAEEIYDRNDLGIFYTARIEVDFMCRRALVGSLMNQLPDLPGESLYHFVFDSPEDDEKTGHINGDPEIWFRIERILNDLSIVDPACGSGAFLVGMLSVLTELYQTVYARMASTRKSVFDIKYGIIQRSLYGVDVMPWAVRAAELRLWLHPIVDADVSIEDLRKGPLLPNPNLHLRVGDSMVQETGGVSFSIRSRGLDEGVRRDLKSVKSVLDDPEKKPFIWDIDFAEVFGEKNGFDIVIGNPPYVRQEMISPPNRIKAEVTLEDRREYKEKLIHSVRTQFPVIQNIDRKSDLYIYFYFHGLSLLNEKGVVCFITSNSWLDVGYGKDLQEFLLKYVPIHAIYDNPKRSFEHADVNTIIAVFGAPALRGEAFEEKIRTGVEASWTGISNTAKFVMFKKPFEEVVSAETMIAVDRTQARVKGGNLTDLIENIVQTDECRIFSITQEDLLEDGWEYPEEYDRDKGRFGRGRYIGNKWGKYLRAPDIFYTILKKGKGKFIKLRETAKIQRGFTTGANEFFYLTEQELNRWNIEVEFVKPIIKSPREFNSLIIDPSELKTKIFLCDRGKSELTGTNALKYIEWGEARGYDKRPSCRTRVRWYSIGALTPEYITRSTFNTNFSIFYNKYRNIIDKVMYGISPLKAENKENLGLMLNSTVFALFLNIFGQIGLGEGALFISVEDFSNIPVLVNLPEDRNNLERRVRSKRLMSIFSESGLPVTRPLREQIPDPDETQGSIDEIIFKELGLNEMEINEVYWAVCEMVKHRIEKANSIFDRNKLDIATGGY</sequence>
<dbReference type="InterPro" id="IPR011639">
    <property type="entry name" value="MethylTrfase_TaqI-like_dom"/>
</dbReference>
<feature type="domain" description="Type II methyltransferase M.Eco57I C-terminal" evidence="7">
    <location>
        <begin position="758"/>
        <end position="991"/>
    </location>
</feature>
<evidence type="ECO:0000256" key="1">
    <source>
        <dbReference type="ARBA" id="ARBA00011900"/>
    </source>
</evidence>
<dbReference type="GO" id="GO:0032259">
    <property type="term" value="P:methylation"/>
    <property type="evidence" value="ECO:0007669"/>
    <property type="project" value="UniProtKB-KW"/>
</dbReference>
<dbReference type="InterPro" id="IPR054520">
    <property type="entry name" value="M_Eco57I_C"/>
</dbReference>
<accession>A0A1M4MHK5</accession>
<dbReference type="GO" id="GO:0006304">
    <property type="term" value="P:DNA modification"/>
    <property type="evidence" value="ECO:0007669"/>
    <property type="project" value="InterPro"/>
</dbReference>
<gene>
    <name evidence="8" type="ORF">L21_0227</name>
</gene>
<dbReference type="EC" id="2.1.1.72" evidence="1"/>
<evidence type="ECO:0000259" key="7">
    <source>
        <dbReference type="Pfam" id="PF22837"/>
    </source>
</evidence>
<keyword evidence="3 8" id="KW-0808">Transferase</keyword>
<feature type="domain" description="Type II methyltransferase M.TaqI-like" evidence="6">
    <location>
        <begin position="414"/>
        <end position="629"/>
    </location>
</feature>
<reference evidence="8 9" key="1">
    <citation type="submission" date="2016-08" db="EMBL/GenBank/DDBJ databases">
        <authorList>
            <person name="Seilhamer J.J."/>
        </authorList>
    </citation>
    <scope>NUCLEOTIDE SEQUENCE [LARGE SCALE GENOMIC DNA]</scope>
    <source>
        <strain evidence="8">L21-II-0</strain>
    </source>
</reference>
<dbReference type="GO" id="GO:0003676">
    <property type="term" value="F:nucleic acid binding"/>
    <property type="evidence" value="ECO:0007669"/>
    <property type="project" value="InterPro"/>
</dbReference>
<proteinExistence type="predicted"/>
<dbReference type="PANTHER" id="PTHR33841">
    <property type="entry name" value="DNA METHYLTRANSFERASE YEEA-RELATED"/>
    <property type="match status" value="1"/>
</dbReference>
<dbReference type="PRINTS" id="PR00507">
    <property type="entry name" value="N12N6MTFRASE"/>
</dbReference>
<dbReference type="SUPFAM" id="SSF53335">
    <property type="entry name" value="S-adenosyl-L-methionine-dependent methyltransferases"/>
    <property type="match status" value="1"/>
</dbReference>
<evidence type="ECO:0000256" key="4">
    <source>
        <dbReference type="ARBA" id="ARBA00022691"/>
    </source>
</evidence>
<comment type="catalytic activity">
    <reaction evidence="5">
        <text>a 2'-deoxyadenosine in DNA + S-adenosyl-L-methionine = an N(6)-methyl-2'-deoxyadenosine in DNA + S-adenosyl-L-homocysteine + H(+)</text>
        <dbReference type="Rhea" id="RHEA:15197"/>
        <dbReference type="Rhea" id="RHEA-COMP:12418"/>
        <dbReference type="Rhea" id="RHEA-COMP:12419"/>
        <dbReference type="ChEBI" id="CHEBI:15378"/>
        <dbReference type="ChEBI" id="CHEBI:57856"/>
        <dbReference type="ChEBI" id="CHEBI:59789"/>
        <dbReference type="ChEBI" id="CHEBI:90615"/>
        <dbReference type="ChEBI" id="CHEBI:90616"/>
        <dbReference type="EC" id="2.1.1.72"/>
    </reaction>
</comment>
<evidence type="ECO:0000313" key="9">
    <source>
        <dbReference type="Proteomes" id="UP000184671"/>
    </source>
</evidence>
<evidence type="ECO:0000256" key="2">
    <source>
        <dbReference type="ARBA" id="ARBA00022603"/>
    </source>
</evidence>
<dbReference type="Proteomes" id="UP000184671">
    <property type="component" value="Unassembled WGS sequence"/>
</dbReference>
<name>A0A1M4MHK5_9EURY</name>
<dbReference type="Pfam" id="PF22837">
    <property type="entry name" value="M_Eco57I_C"/>
    <property type="match status" value="1"/>
</dbReference>
<dbReference type="PROSITE" id="PS00092">
    <property type="entry name" value="N6_MTASE"/>
    <property type="match status" value="1"/>
</dbReference>
<evidence type="ECO:0000313" key="8">
    <source>
        <dbReference type="EMBL" id="SCL74353.1"/>
    </source>
</evidence>
<dbReference type="GO" id="GO:0009007">
    <property type="term" value="F:site-specific DNA-methyltransferase (adenine-specific) activity"/>
    <property type="evidence" value="ECO:0007669"/>
    <property type="project" value="UniProtKB-EC"/>
</dbReference>
<dbReference type="PANTHER" id="PTHR33841:SF1">
    <property type="entry name" value="DNA METHYLTRANSFERASE A"/>
    <property type="match status" value="1"/>
</dbReference>
<dbReference type="EMBL" id="FMID01000004">
    <property type="protein sequence ID" value="SCL74353.1"/>
    <property type="molecule type" value="Genomic_DNA"/>
</dbReference>